<reference evidence="2" key="1">
    <citation type="journal article" date="2021" name="Proc. Natl. Acad. Sci. U.S.A.">
        <title>A Catalog of Tens of Thousands of Viruses from Human Metagenomes Reveals Hidden Associations with Chronic Diseases.</title>
        <authorList>
            <person name="Tisza M.J."/>
            <person name="Buck C.B."/>
        </authorList>
    </citation>
    <scope>NUCLEOTIDE SEQUENCE</scope>
    <source>
        <strain evidence="2">CtDwe1</strain>
    </source>
</reference>
<name>A0A8S5M5J7_9CAUD</name>
<evidence type="ECO:0000256" key="1">
    <source>
        <dbReference type="SAM" id="MobiDB-lite"/>
    </source>
</evidence>
<protein>
    <submittedName>
        <fullName evidence="2">Uncharacterized protein</fullName>
    </submittedName>
</protein>
<sequence length="49" mass="5476">MLNSGVLPDDLDNQNYLELLETLNARSRDDRPMNPEDAHSQLSKMFGGG</sequence>
<proteinExistence type="predicted"/>
<dbReference type="EMBL" id="BK014827">
    <property type="protein sequence ID" value="DAD77581.1"/>
    <property type="molecule type" value="Genomic_DNA"/>
</dbReference>
<accession>A0A8S5M5J7</accession>
<organism evidence="2">
    <name type="scientific">Siphoviridae sp. ctDwe1</name>
    <dbReference type="NCBI Taxonomy" id="2826200"/>
    <lineage>
        <taxon>Viruses</taxon>
        <taxon>Duplodnaviria</taxon>
        <taxon>Heunggongvirae</taxon>
        <taxon>Uroviricota</taxon>
        <taxon>Caudoviricetes</taxon>
    </lineage>
</organism>
<evidence type="ECO:0000313" key="2">
    <source>
        <dbReference type="EMBL" id="DAD77581.1"/>
    </source>
</evidence>
<feature type="region of interest" description="Disordered" evidence="1">
    <location>
        <begin position="24"/>
        <end position="49"/>
    </location>
</feature>
<feature type="compositionally biased region" description="Basic and acidic residues" evidence="1">
    <location>
        <begin position="26"/>
        <end position="39"/>
    </location>
</feature>